<evidence type="ECO:0000313" key="1">
    <source>
        <dbReference type="EMBL" id="SUX22669.1"/>
    </source>
</evidence>
<dbReference type="Proteomes" id="UP000254572">
    <property type="component" value="Unassembled WGS sequence"/>
</dbReference>
<dbReference type="RefSeq" id="WP_115611602.1">
    <property type="nucleotide sequence ID" value="NZ_JBHLZC010000005.1"/>
</dbReference>
<reference evidence="1 2" key="1">
    <citation type="submission" date="2018-06" db="EMBL/GenBank/DDBJ databases">
        <authorList>
            <consortium name="Pathogen Informatics"/>
            <person name="Doyle S."/>
        </authorList>
    </citation>
    <scope>NUCLEOTIDE SEQUENCE [LARGE SCALE GENOMIC DNA]</scope>
    <source>
        <strain evidence="1 2">NCTC13294</strain>
    </source>
</reference>
<name>A0A381E7L2_9GAMM</name>
<dbReference type="EMBL" id="UFUW01000001">
    <property type="protein sequence ID" value="SUX22669.1"/>
    <property type="molecule type" value="Genomic_DNA"/>
</dbReference>
<sequence length="235" mass="26259">MSAFQPSLFRPDRGQGNFLQPLPLLAMNRSVRAAYADDHGAEPMPRDDRPEGPVFAYIELDMLCMHPCEIKTYLTLQAGESLAGKPARDGAYPGLRVLAKWSLEDNWRQFFLSLLVLRLQGIVLMPLSGPVMTLLAELEEQDGCPCTLLMLRPTVRDLLAADPNLLAFARSCLAQQEELRAWLTRAPGRRDSLSRQDLFNLLAGRKKTAHDSMDDVCTRLIVHADHLVRTVDGGH</sequence>
<accession>A0A381E7L2</accession>
<keyword evidence="2" id="KW-1185">Reference proteome</keyword>
<dbReference type="AlphaFoldDB" id="A0A381E7L2"/>
<evidence type="ECO:0000313" key="2">
    <source>
        <dbReference type="Proteomes" id="UP000254572"/>
    </source>
</evidence>
<gene>
    <name evidence="1" type="ORF">NCTC13294_01310</name>
</gene>
<proteinExistence type="predicted"/>
<organism evidence="1 2">
    <name type="scientific">Cardiobacterium valvarum</name>
    <dbReference type="NCBI Taxonomy" id="194702"/>
    <lineage>
        <taxon>Bacteria</taxon>
        <taxon>Pseudomonadati</taxon>
        <taxon>Pseudomonadota</taxon>
        <taxon>Gammaproteobacteria</taxon>
        <taxon>Cardiobacteriales</taxon>
        <taxon>Cardiobacteriaceae</taxon>
        <taxon>Cardiobacterium</taxon>
    </lineage>
</organism>
<protein>
    <submittedName>
        <fullName evidence="1">Uncharacterized protein</fullName>
    </submittedName>
</protein>